<dbReference type="GO" id="GO:0008270">
    <property type="term" value="F:zinc ion binding"/>
    <property type="evidence" value="ECO:0007669"/>
    <property type="project" value="UniProtKB-KW"/>
</dbReference>
<evidence type="ECO:0000256" key="2">
    <source>
        <dbReference type="PROSITE-ProRule" id="PRU00175"/>
    </source>
</evidence>
<keyword evidence="3" id="KW-0472">Membrane</keyword>
<dbReference type="PANTHER" id="PTHR47035">
    <property type="entry name" value="OS11G0150450 PROTEIN"/>
    <property type="match status" value="1"/>
</dbReference>
<organism evidence="6 7">
    <name type="scientific">Paramecium sonneborni</name>
    <dbReference type="NCBI Taxonomy" id="65129"/>
    <lineage>
        <taxon>Eukaryota</taxon>
        <taxon>Sar</taxon>
        <taxon>Alveolata</taxon>
        <taxon>Ciliophora</taxon>
        <taxon>Intramacronucleata</taxon>
        <taxon>Oligohymenophorea</taxon>
        <taxon>Peniculida</taxon>
        <taxon>Parameciidae</taxon>
        <taxon>Paramecium</taxon>
    </lineage>
</organism>
<name>A0A8S1KPF3_9CILI</name>
<sequence>MFLNLLLTLGVADSIFSKGYKQMSGQINIETDIFDRINLTVDQRLIITLSNYYSHKLPLFLICRKSPSFSKIPDYFAIKNNQCVTDLNSYDFQKSSQTIVIEFQPQDNNYLNIIHLTKSAKANILVYLEQKSDFVINFDIQDKNVCYVICQNQGICKDGQCMCPEGFIGNDCSLKVSDLSAQQELDPFTIYYLNIREQNSLRFDFTERCSFTFHCIGENPFYSRGELEFQSYIEILQEDSQKCLEQINSYNLQFSLHTQPLYLFTSNNQIQIASDSSESSNKNTIVYIVTSIGLSLLLIIIFACFKCKKSTPQINSLFGVSSSMSQKIALIRQMNKFMPIQTYQELIKKFPGLSDDQSCPICLENYKEDHKIRVSYCTHFFHSECLDLWIEKNEICPTCRSSLNYETLNKLTNTENNDEGLFQNASSTKQISNYSSQKKIRLYGENKSANSPVITL</sequence>
<accession>A0A8S1KPF3</accession>
<evidence type="ECO:0000259" key="5">
    <source>
        <dbReference type="PROSITE" id="PS50089"/>
    </source>
</evidence>
<evidence type="ECO:0000256" key="3">
    <source>
        <dbReference type="SAM" id="Phobius"/>
    </source>
</evidence>
<proteinExistence type="predicted"/>
<keyword evidence="2" id="KW-0862">Zinc</keyword>
<dbReference type="FunFam" id="3.30.40.10:FF:001285">
    <property type="entry name" value="Uncharacterized protein"/>
    <property type="match status" value="1"/>
</dbReference>
<protein>
    <recommendedName>
        <fullName evidence="5">RING-type domain-containing protein</fullName>
    </recommendedName>
</protein>
<dbReference type="OrthoDB" id="300607at2759"/>
<keyword evidence="2" id="KW-0479">Metal-binding</keyword>
<reference evidence="6" key="1">
    <citation type="submission" date="2021-01" db="EMBL/GenBank/DDBJ databases">
        <authorList>
            <consortium name="Genoscope - CEA"/>
            <person name="William W."/>
        </authorList>
    </citation>
    <scope>NUCLEOTIDE SEQUENCE</scope>
</reference>
<dbReference type="CDD" id="cd00054">
    <property type="entry name" value="EGF_CA"/>
    <property type="match status" value="1"/>
</dbReference>
<keyword evidence="7" id="KW-1185">Reference proteome</keyword>
<dbReference type="InterPro" id="IPR053070">
    <property type="entry name" value="RING-type_E3_ubiquitin-ligase"/>
</dbReference>
<dbReference type="Pfam" id="PF07974">
    <property type="entry name" value="EGF_2"/>
    <property type="match status" value="1"/>
</dbReference>
<dbReference type="PANTHER" id="PTHR47035:SF3">
    <property type="entry name" value="OS11G0150450 PROTEIN"/>
    <property type="match status" value="1"/>
</dbReference>
<evidence type="ECO:0000256" key="1">
    <source>
        <dbReference type="ARBA" id="ARBA00023157"/>
    </source>
</evidence>
<feature type="signal peptide" evidence="4">
    <location>
        <begin position="1"/>
        <end position="17"/>
    </location>
</feature>
<feature type="chain" id="PRO_5035717430" description="RING-type domain-containing protein" evidence="4">
    <location>
        <begin position="18"/>
        <end position="456"/>
    </location>
</feature>
<comment type="caution">
    <text evidence="6">The sequence shown here is derived from an EMBL/GenBank/DDBJ whole genome shotgun (WGS) entry which is preliminary data.</text>
</comment>
<dbReference type="PROSITE" id="PS00022">
    <property type="entry name" value="EGF_1"/>
    <property type="match status" value="1"/>
</dbReference>
<feature type="domain" description="RING-type" evidence="5">
    <location>
        <begin position="359"/>
        <end position="400"/>
    </location>
</feature>
<gene>
    <name evidence="6" type="ORF">PSON_ATCC_30995.1.T0110045</name>
</gene>
<evidence type="ECO:0000313" key="6">
    <source>
        <dbReference type="EMBL" id="CAD8057158.1"/>
    </source>
</evidence>
<dbReference type="Proteomes" id="UP000692954">
    <property type="component" value="Unassembled WGS sequence"/>
</dbReference>
<dbReference type="PROSITE" id="PS50089">
    <property type="entry name" value="ZF_RING_2"/>
    <property type="match status" value="1"/>
</dbReference>
<keyword evidence="2" id="KW-0863">Zinc-finger</keyword>
<dbReference type="InterPro" id="IPR001841">
    <property type="entry name" value="Znf_RING"/>
</dbReference>
<keyword evidence="1" id="KW-1015">Disulfide bond</keyword>
<dbReference type="EMBL" id="CAJJDN010000011">
    <property type="protein sequence ID" value="CAD8057158.1"/>
    <property type="molecule type" value="Genomic_DNA"/>
</dbReference>
<dbReference type="PROSITE" id="PS01186">
    <property type="entry name" value="EGF_2"/>
    <property type="match status" value="1"/>
</dbReference>
<evidence type="ECO:0000256" key="4">
    <source>
        <dbReference type="SAM" id="SignalP"/>
    </source>
</evidence>
<dbReference type="AlphaFoldDB" id="A0A8S1KPF3"/>
<dbReference type="InterPro" id="IPR000742">
    <property type="entry name" value="EGF"/>
</dbReference>
<feature type="transmembrane region" description="Helical" evidence="3">
    <location>
        <begin position="285"/>
        <end position="305"/>
    </location>
</feature>
<keyword evidence="3" id="KW-1133">Transmembrane helix</keyword>
<dbReference type="Pfam" id="PF13639">
    <property type="entry name" value="zf-RING_2"/>
    <property type="match status" value="1"/>
</dbReference>
<keyword evidence="3" id="KW-0812">Transmembrane</keyword>
<keyword evidence="4" id="KW-0732">Signal</keyword>
<dbReference type="InterPro" id="IPR013111">
    <property type="entry name" value="EGF_extracell"/>
</dbReference>
<evidence type="ECO:0000313" key="7">
    <source>
        <dbReference type="Proteomes" id="UP000692954"/>
    </source>
</evidence>
<dbReference type="SMART" id="SM00184">
    <property type="entry name" value="RING"/>
    <property type="match status" value="1"/>
</dbReference>